<feature type="non-terminal residue" evidence="2">
    <location>
        <position position="127"/>
    </location>
</feature>
<comment type="caution">
    <text evidence="2">The sequence shown here is derived from an EMBL/GenBank/DDBJ whole genome shotgun (WGS) entry which is preliminary data.</text>
</comment>
<dbReference type="AlphaFoldDB" id="A0AAV5T7T4"/>
<keyword evidence="3" id="KW-1185">Reference proteome</keyword>
<feature type="region of interest" description="Disordered" evidence="1">
    <location>
        <begin position="39"/>
        <end position="77"/>
    </location>
</feature>
<feature type="non-terminal residue" evidence="2">
    <location>
        <position position="1"/>
    </location>
</feature>
<evidence type="ECO:0000313" key="3">
    <source>
        <dbReference type="Proteomes" id="UP001432027"/>
    </source>
</evidence>
<evidence type="ECO:0000313" key="2">
    <source>
        <dbReference type="EMBL" id="GMS90203.1"/>
    </source>
</evidence>
<feature type="compositionally biased region" description="Polar residues" evidence="1">
    <location>
        <begin position="53"/>
        <end position="63"/>
    </location>
</feature>
<reference evidence="2" key="1">
    <citation type="submission" date="2023-10" db="EMBL/GenBank/DDBJ databases">
        <title>Genome assembly of Pristionchus species.</title>
        <authorList>
            <person name="Yoshida K."/>
            <person name="Sommer R.J."/>
        </authorList>
    </citation>
    <scope>NUCLEOTIDE SEQUENCE</scope>
    <source>
        <strain evidence="2">RS0144</strain>
    </source>
</reference>
<feature type="compositionally biased region" description="Low complexity" evidence="1">
    <location>
        <begin position="39"/>
        <end position="52"/>
    </location>
</feature>
<proteinExistence type="predicted"/>
<dbReference type="Proteomes" id="UP001432027">
    <property type="component" value="Unassembled WGS sequence"/>
</dbReference>
<accession>A0AAV5T7T4</accession>
<gene>
    <name evidence="2" type="ORF">PENTCL1PPCAC_12378</name>
</gene>
<evidence type="ECO:0000256" key="1">
    <source>
        <dbReference type="SAM" id="MobiDB-lite"/>
    </source>
</evidence>
<protein>
    <submittedName>
        <fullName evidence="2">Uncharacterized protein</fullName>
    </submittedName>
</protein>
<dbReference type="EMBL" id="BTSX01000003">
    <property type="protein sequence ID" value="GMS90203.1"/>
    <property type="molecule type" value="Genomic_DNA"/>
</dbReference>
<organism evidence="2 3">
    <name type="scientific">Pristionchus entomophagus</name>
    <dbReference type="NCBI Taxonomy" id="358040"/>
    <lineage>
        <taxon>Eukaryota</taxon>
        <taxon>Metazoa</taxon>
        <taxon>Ecdysozoa</taxon>
        <taxon>Nematoda</taxon>
        <taxon>Chromadorea</taxon>
        <taxon>Rhabditida</taxon>
        <taxon>Rhabditina</taxon>
        <taxon>Diplogasteromorpha</taxon>
        <taxon>Diplogasteroidea</taxon>
        <taxon>Neodiplogasteridae</taxon>
        <taxon>Pristionchus</taxon>
    </lineage>
</organism>
<name>A0AAV5T7T4_9BILA</name>
<sequence>QNEAACCLGIFTCNECGCCEEGCCDGCDGCCDDAGRQFSSVSEMSDSPSSSSDQQFITQQPLPQETEDPKRSTENAGDSVCTECAACCGECCMETGQTSHECSTACCIGVFACNECGCWEQCCNCCC</sequence>